<accession>A0ABS4D5K2</accession>
<comment type="caution">
    <text evidence="1">The sequence shown here is derived from an EMBL/GenBank/DDBJ whole genome shotgun (WGS) entry which is preliminary data.</text>
</comment>
<dbReference type="RefSeq" id="WP_135476663.1">
    <property type="nucleotide sequence ID" value="NZ_SIJK02000004.1"/>
</dbReference>
<reference evidence="1 2" key="1">
    <citation type="submission" date="2021-03" db="EMBL/GenBank/DDBJ databases">
        <authorList>
            <person name="Grouzdev D.S."/>
        </authorList>
    </citation>
    <scope>NUCLEOTIDE SEQUENCE [LARGE SCALE GENOMIC DNA]</scope>
    <source>
        <strain evidence="1 2">M50-1</strain>
    </source>
</reference>
<evidence type="ECO:0000313" key="1">
    <source>
        <dbReference type="EMBL" id="MBP1464698.1"/>
    </source>
</evidence>
<name>A0ABS4D5K2_9CHLR</name>
<protein>
    <submittedName>
        <fullName evidence="1">Glycosyltransferase family 4 protein</fullName>
    </submittedName>
</protein>
<dbReference type="SUPFAM" id="SSF53756">
    <property type="entry name" value="UDP-Glycosyltransferase/glycogen phosphorylase"/>
    <property type="match status" value="1"/>
</dbReference>
<keyword evidence="2" id="KW-1185">Reference proteome</keyword>
<evidence type="ECO:0000313" key="2">
    <source>
        <dbReference type="Proteomes" id="UP001193081"/>
    </source>
</evidence>
<dbReference type="Gene3D" id="3.40.50.2000">
    <property type="entry name" value="Glycogen Phosphorylase B"/>
    <property type="match status" value="1"/>
</dbReference>
<dbReference type="Proteomes" id="UP001193081">
    <property type="component" value="Unassembled WGS sequence"/>
</dbReference>
<dbReference type="EMBL" id="SIJK02000004">
    <property type="protein sequence ID" value="MBP1464698.1"/>
    <property type="molecule type" value="Genomic_DNA"/>
</dbReference>
<proteinExistence type="predicted"/>
<dbReference type="PANTHER" id="PTHR12526">
    <property type="entry name" value="GLYCOSYLTRANSFERASE"/>
    <property type="match status" value="1"/>
</dbReference>
<gene>
    <name evidence="1" type="ORF">EYB53_003140</name>
</gene>
<dbReference type="PANTHER" id="PTHR12526:SF635">
    <property type="entry name" value="GLYCOSYL TRANSFERASE GROUP 1"/>
    <property type="match status" value="1"/>
</dbReference>
<organism evidence="1 2">
    <name type="scientific">Candidatus Chloroploca mongolica</name>
    <dbReference type="NCBI Taxonomy" id="2528176"/>
    <lineage>
        <taxon>Bacteria</taxon>
        <taxon>Bacillati</taxon>
        <taxon>Chloroflexota</taxon>
        <taxon>Chloroflexia</taxon>
        <taxon>Chloroflexales</taxon>
        <taxon>Chloroflexineae</taxon>
        <taxon>Oscillochloridaceae</taxon>
        <taxon>Candidatus Chloroploca</taxon>
    </lineage>
</organism>
<dbReference type="CDD" id="cd03801">
    <property type="entry name" value="GT4_PimA-like"/>
    <property type="match status" value="1"/>
</dbReference>
<sequence length="477" mass="52100">MTRVLMVSTDVVGPSMAGPGIRALELARVLARTHEVTLAIPAGSSPASLPYAVVHYQPGRIGDLAAAVAAAEVIVGQGFVFTSHPELLAASQPIAIDLYDPQILESLHLVRQVDPVTAAIEAQGFVVRTRAQLERGDFFFCATSVQRDYWLGALSVLGRMTPTLVAEADDDLRSLIDLVPSGLDPQPPRRDEPVLRGVHPAIPEDAFLLIWAGGLWDWFDPQLVVRAVAQLRETCPQLRLCFFAGARPNPDGPPIVTPEGVAVRELAAHLGVLNETVIMLDTWVPYAERGRYLSEADVGVSAHMPGIETHFAFRTRLLDYLWARLPILCSLGDSLGEQIAQAGGAICVAPYDLDGWCAALHQLYHNRVQCSTMAASSDGVARTFTWDAVAQPLVAFCDAPRRTAPDHVATERPAPVGLDPQVLAAKQAQLAALDHYARQLDTALNQKNQHIVHLERHIERIEMGRVMRLLKLFTRQR</sequence>